<evidence type="ECO:0000259" key="4">
    <source>
        <dbReference type="PROSITE" id="PS51462"/>
    </source>
</evidence>
<accession>A0A087BEX1</accession>
<comment type="cofactor">
    <cofactor evidence="1 3">
        <name>a divalent metal cation</name>
        <dbReference type="ChEBI" id="CHEBI:60240"/>
    </cofactor>
</comment>
<dbReference type="eggNOG" id="COG1051">
    <property type="taxonomic scope" value="Bacteria"/>
</dbReference>
<evidence type="ECO:0000313" key="5">
    <source>
        <dbReference type="EMBL" id="KFI69571.1"/>
    </source>
</evidence>
<dbReference type="HAMAP" id="MF_00528">
    <property type="entry name" value="Maf"/>
    <property type="match status" value="1"/>
</dbReference>
<dbReference type="Gene3D" id="3.90.79.10">
    <property type="entry name" value="Nucleoside Triphosphate Pyrophosphohydrolase"/>
    <property type="match status" value="1"/>
</dbReference>
<dbReference type="PROSITE" id="PS00893">
    <property type="entry name" value="NUDIX_BOX"/>
    <property type="match status" value="1"/>
</dbReference>
<evidence type="ECO:0000313" key="6">
    <source>
        <dbReference type="Proteomes" id="UP000029052"/>
    </source>
</evidence>
<comment type="catalytic activity">
    <reaction evidence="3">
        <text>a ribonucleoside 5'-triphosphate + H2O = a ribonucleoside 5'-phosphate + diphosphate + H(+)</text>
        <dbReference type="Rhea" id="RHEA:23996"/>
        <dbReference type="ChEBI" id="CHEBI:15377"/>
        <dbReference type="ChEBI" id="CHEBI:15378"/>
        <dbReference type="ChEBI" id="CHEBI:33019"/>
        <dbReference type="ChEBI" id="CHEBI:58043"/>
        <dbReference type="ChEBI" id="CHEBI:61557"/>
        <dbReference type="EC" id="3.6.1.9"/>
    </reaction>
</comment>
<dbReference type="STRING" id="1692.BMAGN_1288"/>
<sequence>MSVSLILASQSPSRQRVLVDAGIRPVIRVSHVDEDAVVAEEAAKRHVSVDELPIADRVQILAKAKAESVARAYRAVMQTAMEARGDCVVGRPLDGVIHSKNVENAREQTSAITRDFSGVDVPKTSEPIAASVANAAGERQGLASGDGGPLIIGCDSMFLLHGEALGKPHNAEVARERVHELSGNTGELYTGHCVINLGNGEVAQGVSRATVHFAQMSDEEIDAYVASGEPLEVAGSFTLEGLGGAFIERIDGDPSGIIGLSLPLARTLVNRVGVEWTDLWNETGQHFDIDDPASTVAPKENVHQPGDGWVQCNCGRAHWGLNGAAGVLLARRDAQTGLVTDIVMQHRAAWSAEGGTWGIPGGAIADGENAIEGALRESYEEANITPEDIEVVGSYREDHGNWAYTTVFAFEKPGHTVIPAANDDESMEIAWVPIDDVPNRKLLTAMKTDWPHFAKRLEQLAEEHASELL</sequence>
<dbReference type="EMBL" id="JGZB01000001">
    <property type="protein sequence ID" value="KFI69571.1"/>
    <property type="molecule type" value="Genomic_DNA"/>
</dbReference>
<comment type="caution">
    <text evidence="5">The sequence shown here is derived from an EMBL/GenBank/DDBJ whole genome shotgun (WGS) entry which is preliminary data.</text>
</comment>
<comment type="catalytic activity">
    <reaction evidence="3">
        <text>a 2'-deoxyribonucleoside 5'-triphosphate + H2O = a 2'-deoxyribonucleoside 5'-phosphate + diphosphate + H(+)</text>
        <dbReference type="Rhea" id="RHEA:44644"/>
        <dbReference type="ChEBI" id="CHEBI:15377"/>
        <dbReference type="ChEBI" id="CHEBI:15378"/>
        <dbReference type="ChEBI" id="CHEBI:33019"/>
        <dbReference type="ChEBI" id="CHEBI:61560"/>
        <dbReference type="ChEBI" id="CHEBI:65317"/>
        <dbReference type="EC" id="3.6.1.9"/>
    </reaction>
</comment>
<dbReference type="InterPro" id="IPR029001">
    <property type="entry name" value="ITPase-like_fam"/>
</dbReference>
<dbReference type="InterPro" id="IPR015797">
    <property type="entry name" value="NUDIX_hydrolase-like_dom_sf"/>
</dbReference>
<dbReference type="InterPro" id="IPR003697">
    <property type="entry name" value="Maf-like"/>
</dbReference>
<dbReference type="RefSeq" id="WP_022859814.1">
    <property type="nucleotide sequence ID" value="NZ_JGZB01000001.1"/>
</dbReference>
<dbReference type="PROSITE" id="PS51462">
    <property type="entry name" value="NUDIX"/>
    <property type="match status" value="1"/>
</dbReference>
<dbReference type="EC" id="3.6.1.9" evidence="3"/>
<dbReference type="InterPro" id="IPR000086">
    <property type="entry name" value="NUDIX_hydrolase_dom"/>
</dbReference>
<dbReference type="GO" id="GO:0009117">
    <property type="term" value="P:nucleotide metabolic process"/>
    <property type="evidence" value="ECO:0007669"/>
    <property type="project" value="UniProtKB-KW"/>
</dbReference>
<evidence type="ECO:0000256" key="2">
    <source>
        <dbReference type="ARBA" id="ARBA00022801"/>
    </source>
</evidence>
<comment type="similarity">
    <text evidence="3">Belongs to the Maf family.</text>
</comment>
<dbReference type="Gene3D" id="3.90.950.10">
    <property type="match status" value="1"/>
</dbReference>
<keyword evidence="3" id="KW-0963">Cytoplasm</keyword>
<comment type="subcellular location">
    <subcellularLocation>
        <location evidence="3">Cytoplasm</location>
    </subcellularLocation>
</comment>
<dbReference type="AlphaFoldDB" id="A0A087BEX1"/>
<organism evidence="5 6">
    <name type="scientific">Bifidobacterium magnum</name>
    <dbReference type="NCBI Taxonomy" id="1692"/>
    <lineage>
        <taxon>Bacteria</taxon>
        <taxon>Bacillati</taxon>
        <taxon>Actinomycetota</taxon>
        <taxon>Actinomycetes</taxon>
        <taxon>Bifidobacteriales</taxon>
        <taxon>Bifidobacteriaceae</taxon>
        <taxon>Bifidobacterium</taxon>
    </lineage>
</organism>
<comment type="function">
    <text evidence="3">Nucleoside triphosphate pyrophosphatase. May have a dual role in cell division arrest and in preventing the incorporation of modified nucleotides into cellular nucleic acids.</text>
</comment>
<gene>
    <name evidence="5" type="ORF">BMAGN_1288</name>
</gene>
<evidence type="ECO:0000256" key="1">
    <source>
        <dbReference type="ARBA" id="ARBA00001968"/>
    </source>
</evidence>
<keyword evidence="3" id="KW-0546">Nucleotide metabolism</keyword>
<dbReference type="GO" id="GO:0047429">
    <property type="term" value="F:nucleoside triphosphate diphosphatase activity"/>
    <property type="evidence" value="ECO:0007669"/>
    <property type="project" value="UniProtKB-EC"/>
</dbReference>
<dbReference type="Pfam" id="PF02545">
    <property type="entry name" value="Maf"/>
    <property type="match status" value="1"/>
</dbReference>
<keyword evidence="6" id="KW-1185">Reference proteome</keyword>
<dbReference type="InterPro" id="IPR020084">
    <property type="entry name" value="NUDIX_hydrolase_CS"/>
</dbReference>
<dbReference type="SUPFAM" id="SSF55811">
    <property type="entry name" value="Nudix"/>
    <property type="match status" value="1"/>
</dbReference>
<dbReference type="Proteomes" id="UP000029052">
    <property type="component" value="Unassembled WGS sequence"/>
</dbReference>
<dbReference type="CDD" id="cd00555">
    <property type="entry name" value="Maf"/>
    <property type="match status" value="1"/>
</dbReference>
<keyword evidence="2 3" id="KW-0378">Hydrolase</keyword>
<dbReference type="PANTHER" id="PTHR43213:SF5">
    <property type="entry name" value="BIFUNCTIONAL DTTP_UTP PYROPHOSPHATASE_METHYLTRANSFERASE PROTEIN-RELATED"/>
    <property type="match status" value="1"/>
</dbReference>
<dbReference type="NCBIfam" id="TIGR00172">
    <property type="entry name" value="maf"/>
    <property type="match status" value="1"/>
</dbReference>
<proteinExistence type="inferred from homology"/>
<dbReference type="eggNOG" id="COG0424">
    <property type="taxonomic scope" value="Bacteria"/>
</dbReference>
<protein>
    <recommendedName>
        <fullName evidence="3">Nucleoside triphosphate pyrophosphatase</fullName>
        <ecNumber evidence="3">3.6.1.9</ecNumber>
    </recommendedName>
    <alternativeName>
        <fullName evidence="3">Nucleotide pyrophosphatase</fullName>
        <shortName evidence="3">Nucleotide PPase</shortName>
    </alternativeName>
</protein>
<feature type="domain" description="Nudix hydrolase" evidence="4">
    <location>
        <begin position="320"/>
        <end position="459"/>
    </location>
</feature>
<dbReference type="PANTHER" id="PTHR43213">
    <property type="entry name" value="BIFUNCTIONAL DTTP/UTP PYROPHOSPHATASE/METHYLTRANSFERASE PROTEIN-RELATED"/>
    <property type="match status" value="1"/>
</dbReference>
<dbReference type="GO" id="GO:0005737">
    <property type="term" value="C:cytoplasm"/>
    <property type="evidence" value="ECO:0007669"/>
    <property type="project" value="UniProtKB-SubCell"/>
</dbReference>
<reference evidence="5 6" key="1">
    <citation type="submission" date="2014-03" db="EMBL/GenBank/DDBJ databases">
        <title>Genomics of Bifidobacteria.</title>
        <authorList>
            <person name="Ventura M."/>
            <person name="Milani C."/>
            <person name="Lugli G.A."/>
        </authorList>
    </citation>
    <scope>NUCLEOTIDE SEQUENCE [LARGE SCALE GENOMIC DNA]</scope>
    <source>
        <strain evidence="5 6">LMG 11591</strain>
    </source>
</reference>
<comment type="caution">
    <text evidence="3">Lacks conserved residue(s) required for the propagation of feature annotation.</text>
</comment>
<name>A0A087BEX1_9BIFI</name>
<dbReference type="SUPFAM" id="SSF52972">
    <property type="entry name" value="ITPase-like"/>
    <property type="match status" value="2"/>
</dbReference>
<feature type="active site" description="Proton acceptor" evidence="3">
    <location>
        <position position="155"/>
    </location>
</feature>
<evidence type="ECO:0000256" key="3">
    <source>
        <dbReference type="HAMAP-Rule" id="MF_00528"/>
    </source>
</evidence>
<dbReference type="Pfam" id="PF00293">
    <property type="entry name" value="NUDIX"/>
    <property type="match status" value="1"/>
</dbReference>